<keyword evidence="2" id="KW-0012">Acyltransferase</keyword>
<dbReference type="CDD" id="cd03354">
    <property type="entry name" value="LbH_SAT"/>
    <property type="match status" value="1"/>
</dbReference>
<name>A0A1C4CF28_9GAMM</name>
<keyword evidence="4" id="KW-1185">Reference proteome</keyword>
<proteinExistence type="predicted"/>
<dbReference type="GO" id="GO:0005737">
    <property type="term" value="C:cytoplasm"/>
    <property type="evidence" value="ECO:0007669"/>
    <property type="project" value="InterPro"/>
</dbReference>
<dbReference type="GO" id="GO:0006535">
    <property type="term" value="P:cysteine biosynthetic process from serine"/>
    <property type="evidence" value="ECO:0007669"/>
    <property type="project" value="InterPro"/>
</dbReference>
<reference evidence="4" key="1">
    <citation type="submission" date="2016-08" db="EMBL/GenBank/DDBJ databases">
        <authorList>
            <person name="Varghese N."/>
            <person name="Submissions Spin"/>
        </authorList>
    </citation>
    <scope>NUCLEOTIDE SEQUENCE [LARGE SCALE GENOMIC DNA]</scope>
    <source>
        <strain evidence="4">R-53144</strain>
    </source>
</reference>
<dbReference type="STRING" id="1798183.GA0061080_10374"/>
<evidence type="ECO:0000256" key="1">
    <source>
        <dbReference type="ARBA" id="ARBA00022679"/>
    </source>
</evidence>
<protein>
    <submittedName>
        <fullName evidence="3">Hexapeptide repeat of succinyl-transferase</fullName>
    </submittedName>
</protein>
<evidence type="ECO:0000256" key="2">
    <source>
        <dbReference type="ARBA" id="ARBA00023315"/>
    </source>
</evidence>
<dbReference type="EMBL" id="FMBA01000037">
    <property type="protein sequence ID" value="SCC17767.1"/>
    <property type="molecule type" value="Genomic_DNA"/>
</dbReference>
<dbReference type="Gene3D" id="2.160.10.10">
    <property type="entry name" value="Hexapeptide repeat proteins"/>
    <property type="match status" value="1"/>
</dbReference>
<dbReference type="AlphaFoldDB" id="A0A1C4CF28"/>
<organism evidence="3 4">
    <name type="scientific">Gilliamella intestini</name>
    <dbReference type="NCBI Taxonomy" id="1798183"/>
    <lineage>
        <taxon>Bacteria</taxon>
        <taxon>Pseudomonadati</taxon>
        <taxon>Pseudomonadota</taxon>
        <taxon>Gammaproteobacteria</taxon>
        <taxon>Orbales</taxon>
        <taxon>Orbaceae</taxon>
        <taxon>Gilliamella</taxon>
    </lineage>
</organism>
<dbReference type="InterPro" id="IPR005881">
    <property type="entry name" value="Ser_O-AcTrfase"/>
</dbReference>
<dbReference type="SUPFAM" id="SSF51161">
    <property type="entry name" value="Trimeric LpxA-like enzymes"/>
    <property type="match status" value="1"/>
</dbReference>
<keyword evidence="1 3" id="KW-0808">Transferase</keyword>
<dbReference type="RefSeq" id="WP_209435796.1">
    <property type="nucleotide sequence ID" value="NZ_FMBA01000037.1"/>
</dbReference>
<dbReference type="InterPro" id="IPR011004">
    <property type="entry name" value="Trimer_LpxA-like_sf"/>
</dbReference>
<dbReference type="InterPro" id="IPR045304">
    <property type="entry name" value="LbH_SAT"/>
</dbReference>
<dbReference type="GO" id="GO:0009001">
    <property type="term" value="F:serine O-acetyltransferase activity"/>
    <property type="evidence" value="ECO:0007669"/>
    <property type="project" value="InterPro"/>
</dbReference>
<sequence>MENTKKLIYRFKIDIHLGAKIGKNLHFPHPYSITIGENVTIGENLFIHQNVTIGYGHGTMHIIMGDNVYIGTNSVILGGEIKIGNNVKIGVMSFVNKDIPDNCTVYTQKTNTIIQNN</sequence>
<evidence type="ECO:0000313" key="4">
    <source>
        <dbReference type="Proteomes" id="UP000199698"/>
    </source>
</evidence>
<accession>A0A1C4CF28</accession>
<dbReference type="PIRSF" id="PIRSF000441">
    <property type="entry name" value="CysE"/>
    <property type="match status" value="1"/>
</dbReference>
<gene>
    <name evidence="3" type="ORF">GA0061080_10374</name>
</gene>
<dbReference type="PANTHER" id="PTHR42811">
    <property type="entry name" value="SERINE ACETYLTRANSFERASE"/>
    <property type="match status" value="1"/>
</dbReference>
<evidence type="ECO:0000313" key="3">
    <source>
        <dbReference type="EMBL" id="SCC17767.1"/>
    </source>
</evidence>
<dbReference type="Proteomes" id="UP000199698">
    <property type="component" value="Unassembled WGS sequence"/>
</dbReference>